<proteinExistence type="predicted"/>
<feature type="transmembrane region" description="Helical" evidence="1">
    <location>
        <begin position="87"/>
        <end position="108"/>
    </location>
</feature>
<evidence type="ECO:0000313" key="2">
    <source>
        <dbReference type="EMBL" id="GAF80099.1"/>
    </source>
</evidence>
<feature type="transmembrane region" description="Helical" evidence="1">
    <location>
        <begin position="34"/>
        <end position="55"/>
    </location>
</feature>
<feature type="non-terminal residue" evidence="2">
    <location>
        <position position="1"/>
    </location>
</feature>
<keyword evidence="1" id="KW-1133">Transmembrane helix</keyword>
<organism evidence="2">
    <name type="scientific">marine sediment metagenome</name>
    <dbReference type="NCBI Taxonomy" id="412755"/>
    <lineage>
        <taxon>unclassified sequences</taxon>
        <taxon>metagenomes</taxon>
        <taxon>ecological metagenomes</taxon>
    </lineage>
</organism>
<comment type="caution">
    <text evidence="2">The sequence shown here is derived from an EMBL/GenBank/DDBJ whole genome shotgun (WGS) entry which is preliminary data.</text>
</comment>
<accession>X0SGF7</accession>
<name>X0SGF7_9ZZZZ</name>
<keyword evidence="1" id="KW-0812">Transmembrane</keyword>
<keyword evidence="1" id="KW-0472">Membrane</keyword>
<dbReference type="AlphaFoldDB" id="X0SGF7"/>
<reference evidence="2" key="1">
    <citation type="journal article" date="2014" name="Front. Microbiol.">
        <title>High frequency of phylogenetically diverse reductive dehalogenase-homologous genes in deep subseafloor sedimentary metagenomes.</title>
        <authorList>
            <person name="Kawai M."/>
            <person name="Futagami T."/>
            <person name="Toyoda A."/>
            <person name="Takaki Y."/>
            <person name="Nishi S."/>
            <person name="Hori S."/>
            <person name="Arai W."/>
            <person name="Tsubouchi T."/>
            <person name="Morono Y."/>
            <person name="Uchiyama I."/>
            <person name="Ito T."/>
            <person name="Fujiyama A."/>
            <person name="Inagaki F."/>
            <person name="Takami H."/>
        </authorList>
    </citation>
    <scope>NUCLEOTIDE SEQUENCE</scope>
    <source>
        <strain evidence="2">Expedition CK06-06</strain>
    </source>
</reference>
<gene>
    <name evidence="2" type="ORF">S01H1_16241</name>
</gene>
<feature type="transmembrane region" description="Helical" evidence="1">
    <location>
        <begin position="153"/>
        <end position="170"/>
    </location>
</feature>
<protein>
    <submittedName>
        <fullName evidence="2">Uncharacterized protein</fullName>
    </submittedName>
</protein>
<evidence type="ECO:0000256" key="1">
    <source>
        <dbReference type="SAM" id="Phobius"/>
    </source>
</evidence>
<sequence>LFSVTATWLTGNFSSIKESFGGKAKANLVPMVKYFLLLSIVIWPVIYFLAGYFIAWQFAEVRLSYSGTVEMDSFLSMMKVNVASGLYFFQILRGVLWILIALPALAVIKGSLMHKGVIIGLLFAVLSGSQLLLPNPFMSDMVRMGHLIETAPSNFLWGFIIAWCFGKLISSEPN</sequence>
<feature type="transmembrane region" description="Helical" evidence="1">
    <location>
        <begin position="115"/>
        <end position="133"/>
    </location>
</feature>
<dbReference type="EMBL" id="BARS01008528">
    <property type="protein sequence ID" value="GAF80099.1"/>
    <property type="molecule type" value="Genomic_DNA"/>
</dbReference>